<keyword evidence="2" id="KW-0378">Hydrolase</keyword>
<dbReference type="Proteomes" id="UP000683360">
    <property type="component" value="Unassembled WGS sequence"/>
</dbReference>
<dbReference type="GO" id="GO:0016554">
    <property type="term" value="P:cytidine to uridine editing"/>
    <property type="evidence" value="ECO:0007669"/>
    <property type="project" value="TreeGrafter"/>
</dbReference>
<keyword evidence="4" id="KW-1185">Reference proteome</keyword>
<accession>A0A8S3QDX4</accession>
<dbReference type="OrthoDB" id="5956704at2759"/>
<keyword evidence="1" id="KW-0479">Metal-binding</keyword>
<dbReference type="AlphaFoldDB" id="A0A8S3QDX4"/>
<evidence type="ECO:0000313" key="3">
    <source>
        <dbReference type="EMBL" id="CAG2195129.1"/>
    </source>
</evidence>
<evidence type="ECO:0000256" key="1">
    <source>
        <dbReference type="ARBA" id="ARBA00022723"/>
    </source>
</evidence>
<sequence length="315" mass="36867">MQQPQQQGWEVDRRYEDIMSLNYGRNPFVQKNDINNENVYRFKFRGKDVCITLTQCHHVLYMKDILYMHVDGNGKTEWCDAATPILDKQCERFQSGKLQIPGADTGEPLVSEEKFHECFAIPYAYGTNGTEWSNETILLYKYSSNATTKYWHIPEDTWKKIVNTNKHAEKTMIEDLEDIHDYLTIQPDDNEGSYKAILSVEVILSYSPCGECSQALCRIKKKMDEKVKFKITFSNFYKHTEEGYVKEGIDNMEGLKDLLQSGIKLDVFSDDNWHYFFNAAGLVTRRQKREKDDKKILQYLEGVAIEQDLRKNRLL</sequence>
<evidence type="ECO:0000313" key="4">
    <source>
        <dbReference type="Proteomes" id="UP000683360"/>
    </source>
</evidence>
<dbReference type="GO" id="GO:0005737">
    <property type="term" value="C:cytoplasm"/>
    <property type="evidence" value="ECO:0007669"/>
    <property type="project" value="TreeGrafter"/>
</dbReference>
<dbReference type="InterPro" id="IPR050610">
    <property type="entry name" value="APOBEC_Cyt_Deaminase"/>
</dbReference>
<dbReference type="GO" id="GO:0004126">
    <property type="term" value="F:cytidine deaminase activity"/>
    <property type="evidence" value="ECO:0007669"/>
    <property type="project" value="TreeGrafter"/>
</dbReference>
<organism evidence="3 4">
    <name type="scientific">Mytilus edulis</name>
    <name type="common">Blue mussel</name>
    <dbReference type="NCBI Taxonomy" id="6550"/>
    <lineage>
        <taxon>Eukaryota</taxon>
        <taxon>Metazoa</taxon>
        <taxon>Spiralia</taxon>
        <taxon>Lophotrochozoa</taxon>
        <taxon>Mollusca</taxon>
        <taxon>Bivalvia</taxon>
        <taxon>Autobranchia</taxon>
        <taxon>Pteriomorphia</taxon>
        <taxon>Mytilida</taxon>
        <taxon>Mytiloidea</taxon>
        <taxon>Mytilidae</taxon>
        <taxon>Mytilinae</taxon>
        <taxon>Mytilus</taxon>
    </lineage>
</organism>
<name>A0A8S3QDX4_MYTED</name>
<reference evidence="3" key="1">
    <citation type="submission" date="2021-03" db="EMBL/GenBank/DDBJ databases">
        <authorList>
            <person name="Bekaert M."/>
        </authorList>
    </citation>
    <scope>NUCLEOTIDE SEQUENCE</scope>
</reference>
<dbReference type="PANTHER" id="PTHR13857">
    <property type="entry name" value="MRNA EDITING ENZYME"/>
    <property type="match status" value="1"/>
</dbReference>
<comment type="caution">
    <text evidence="3">The sequence shown here is derived from an EMBL/GenBank/DDBJ whole genome shotgun (WGS) entry which is preliminary data.</text>
</comment>
<dbReference type="GO" id="GO:0005634">
    <property type="term" value="C:nucleus"/>
    <property type="evidence" value="ECO:0007669"/>
    <property type="project" value="TreeGrafter"/>
</dbReference>
<dbReference type="Gene3D" id="3.40.140.10">
    <property type="entry name" value="Cytidine Deaminase, domain 2"/>
    <property type="match status" value="1"/>
</dbReference>
<dbReference type="PANTHER" id="PTHR13857:SF26">
    <property type="entry name" value="C-U-EDITING ENZYME APOBEC-1"/>
    <property type="match status" value="1"/>
</dbReference>
<evidence type="ECO:0000256" key="2">
    <source>
        <dbReference type="ARBA" id="ARBA00022801"/>
    </source>
</evidence>
<proteinExistence type="predicted"/>
<dbReference type="Pfam" id="PF18778">
    <property type="entry name" value="NAD1"/>
    <property type="match status" value="1"/>
</dbReference>
<dbReference type="GO" id="GO:0003723">
    <property type="term" value="F:RNA binding"/>
    <property type="evidence" value="ECO:0007669"/>
    <property type="project" value="TreeGrafter"/>
</dbReference>
<gene>
    <name evidence="3" type="ORF">MEDL_10106</name>
</gene>
<dbReference type="GO" id="GO:0046872">
    <property type="term" value="F:metal ion binding"/>
    <property type="evidence" value="ECO:0007669"/>
    <property type="project" value="UniProtKB-KW"/>
</dbReference>
<protein>
    <submittedName>
        <fullName evidence="3">Uncharacterized protein</fullName>
    </submittedName>
</protein>
<dbReference type="EMBL" id="CAJPWZ010000506">
    <property type="protein sequence ID" value="CAG2195129.1"/>
    <property type="molecule type" value="Genomic_DNA"/>
</dbReference>